<protein>
    <submittedName>
        <fullName evidence="1">Putative sigma-54 modulation protein</fullName>
    </submittedName>
</protein>
<dbReference type="OrthoDB" id="9808702at2"/>
<dbReference type="Gene3D" id="3.30.160.100">
    <property type="entry name" value="Ribosome hibernation promotion factor-like"/>
    <property type="match status" value="1"/>
</dbReference>
<dbReference type="RefSeq" id="WP_108114703.1">
    <property type="nucleotide sequence ID" value="NZ_QBKT01000004.1"/>
</dbReference>
<dbReference type="NCBIfam" id="TIGR00741">
    <property type="entry name" value="yfiA"/>
    <property type="match status" value="1"/>
</dbReference>
<dbReference type="AlphaFoldDB" id="A0A2T6BZH6"/>
<dbReference type="CDD" id="cd00552">
    <property type="entry name" value="RaiA"/>
    <property type="match status" value="1"/>
</dbReference>
<evidence type="ECO:0000313" key="2">
    <source>
        <dbReference type="Proteomes" id="UP000244090"/>
    </source>
</evidence>
<name>A0A2T6BZH6_9FLAO</name>
<dbReference type="EMBL" id="QBKT01000004">
    <property type="protein sequence ID" value="PTX61465.1"/>
    <property type="molecule type" value="Genomic_DNA"/>
</dbReference>
<organism evidence="1 2">
    <name type="scientific">Kordia periserrulae</name>
    <dbReference type="NCBI Taxonomy" id="701523"/>
    <lineage>
        <taxon>Bacteria</taxon>
        <taxon>Pseudomonadati</taxon>
        <taxon>Bacteroidota</taxon>
        <taxon>Flavobacteriia</taxon>
        <taxon>Flavobacteriales</taxon>
        <taxon>Flavobacteriaceae</taxon>
        <taxon>Kordia</taxon>
    </lineage>
</organism>
<evidence type="ECO:0000313" key="1">
    <source>
        <dbReference type="EMBL" id="PTX61465.1"/>
    </source>
</evidence>
<dbReference type="Proteomes" id="UP000244090">
    <property type="component" value="Unassembled WGS sequence"/>
</dbReference>
<proteinExistence type="predicted"/>
<sequence>MEIIFEYDGVTASESLETFAREKLNKLGDKYQMIIRADVFLKTENTTSTDTGMICNIRLSLPGPRLFAESSNDSFRESIVESISELERQLRKRKEMMKTHA</sequence>
<gene>
    <name evidence="1" type="ORF">C8N46_104108</name>
</gene>
<dbReference type="SUPFAM" id="SSF69754">
    <property type="entry name" value="Ribosome binding protein Y (YfiA homologue)"/>
    <property type="match status" value="1"/>
</dbReference>
<keyword evidence="2" id="KW-1185">Reference proteome</keyword>
<dbReference type="InterPro" id="IPR036567">
    <property type="entry name" value="RHF-like"/>
</dbReference>
<accession>A0A2T6BZH6</accession>
<reference evidence="1 2" key="1">
    <citation type="submission" date="2018-04" db="EMBL/GenBank/DDBJ databases">
        <title>Genomic Encyclopedia of Archaeal and Bacterial Type Strains, Phase II (KMG-II): from individual species to whole genera.</title>
        <authorList>
            <person name="Goeker M."/>
        </authorList>
    </citation>
    <scope>NUCLEOTIDE SEQUENCE [LARGE SCALE GENOMIC DNA]</scope>
    <source>
        <strain evidence="1 2">DSM 25731</strain>
    </source>
</reference>
<comment type="caution">
    <text evidence="1">The sequence shown here is derived from an EMBL/GenBank/DDBJ whole genome shotgun (WGS) entry which is preliminary data.</text>
</comment>
<dbReference type="Pfam" id="PF02482">
    <property type="entry name" value="Ribosomal_S30AE"/>
    <property type="match status" value="1"/>
</dbReference>
<dbReference type="InterPro" id="IPR003489">
    <property type="entry name" value="RHF/RaiA"/>
</dbReference>